<reference evidence="2" key="1">
    <citation type="journal article" date="2019" name="Int. J. Syst. Evol. Microbiol.">
        <title>The Global Catalogue of Microorganisms (GCM) 10K type strain sequencing project: providing services to taxonomists for standard genome sequencing and annotation.</title>
        <authorList>
            <consortium name="The Broad Institute Genomics Platform"/>
            <consortium name="The Broad Institute Genome Sequencing Center for Infectious Disease"/>
            <person name="Wu L."/>
            <person name="Ma J."/>
        </authorList>
    </citation>
    <scope>NUCLEOTIDE SEQUENCE [LARGE SCALE GENOMIC DNA]</scope>
    <source>
        <strain evidence="2">CCUG 63418</strain>
    </source>
</reference>
<sequence>MDKFKVYTKSGVPVVEDVVNNFRFRVVDSKTVKLTGETAVLEATLYAEQGGFVPVQSYLFELVNSAGEGTDMEVNIDDFKTAVDFFFNSVLGTDLFVKSIPKASTLCPDEVKQYQVW</sequence>
<proteinExistence type="predicted"/>
<accession>A0ABW2Z0Q1</accession>
<protein>
    <submittedName>
        <fullName evidence="1">Uncharacterized protein</fullName>
    </submittedName>
</protein>
<dbReference type="EMBL" id="JBHTHU010000019">
    <property type="protein sequence ID" value="MFD0751287.1"/>
    <property type="molecule type" value="Genomic_DNA"/>
</dbReference>
<dbReference type="RefSeq" id="WP_377101308.1">
    <property type="nucleotide sequence ID" value="NZ_JBHTHU010000019.1"/>
</dbReference>
<evidence type="ECO:0000313" key="1">
    <source>
        <dbReference type="EMBL" id="MFD0751287.1"/>
    </source>
</evidence>
<name>A0ABW2Z0Q1_9SPHI</name>
<comment type="caution">
    <text evidence="1">The sequence shown here is derived from an EMBL/GenBank/DDBJ whole genome shotgun (WGS) entry which is preliminary data.</text>
</comment>
<keyword evidence="2" id="KW-1185">Reference proteome</keyword>
<dbReference type="Proteomes" id="UP001596958">
    <property type="component" value="Unassembled WGS sequence"/>
</dbReference>
<gene>
    <name evidence="1" type="ORF">ACFQZS_14145</name>
</gene>
<evidence type="ECO:0000313" key="2">
    <source>
        <dbReference type="Proteomes" id="UP001596958"/>
    </source>
</evidence>
<organism evidence="1 2">
    <name type="scientific">Mucilaginibacter calamicampi</name>
    <dbReference type="NCBI Taxonomy" id="1302352"/>
    <lineage>
        <taxon>Bacteria</taxon>
        <taxon>Pseudomonadati</taxon>
        <taxon>Bacteroidota</taxon>
        <taxon>Sphingobacteriia</taxon>
        <taxon>Sphingobacteriales</taxon>
        <taxon>Sphingobacteriaceae</taxon>
        <taxon>Mucilaginibacter</taxon>
    </lineage>
</organism>